<dbReference type="InterPro" id="IPR050161">
    <property type="entry name" value="Siro_Cobalamin_biosynth"/>
</dbReference>
<evidence type="ECO:0000256" key="4">
    <source>
        <dbReference type="ARBA" id="ARBA00022603"/>
    </source>
</evidence>
<dbReference type="EC" id="2.1.1.107" evidence="2"/>
<keyword evidence="5 12" id="KW-0808">Transferase</keyword>
<dbReference type="GO" id="GO:0004851">
    <property type="term" value="F:uroporphyrin-III C-methyltransferase activity"/>
    <property type="evidence" value="ECO:0007669"/>
    <property type="project" value="UniProtKB-EC"/>
</dbReference>
<dbReference type="InterPro" id="IPR035996">
    <property type="entry name" value="4pyrrol_Methylase_sf"/>
</dbReference>
<evidence type="ECO:0000256" key="6">
    <source>
        <dbReference type="ARBA" id="ARBA00022691"/>
    </source>
</evidence>
<comment type="pathway">
    <text evidence="9">Cofactor biosynthesis; adenosylcobalamin biosynthesis; precorrin-2 from uroporphyrinogen III: step 1/1.</text>
</comment>
<keyword evidence="6" id="KW-0949">S-adenosyl-L-methionine</keyword>
<dbReference type="FunFam" id="3.40.1010.10:FF:000001">
    <property type="entry name" value="Siroheme synthase"/>
    <property type="match status" value="1"/>
</dbReference>
<sequence>MSRAWLIGAGPGDAELMTVKAMRALAVADVVLVDDLVNPDILEMARADARIVHVGKRGGSLSTPQSEIIELMLDHLRDGRSVARLKGGDPFVFGRGGEELAALRAAGIDVEIISGVTAGIAAPATLGIPITHRGMAQGAIFVTGHGADDQEPDWGALAATGLTLIVYMGIRRVEDIADALLRAGMSDDTPCVAIESATLPTQRQVMASLSALPMQVRQAGLGSPSILVIGRVASLAWTSQPVTNEKPLTVGLGFRRGVTVEQIETAVRTALAPTTMADVACVATAETKAAEPALAAFCERHGLPLVTFSVPEIQACFERFPALRRSPPVQAHIGADGVCEPCALLAARNGNLIREKQALDGVTVAIAVSENPTAGSNA</sequence>
<dbReference type="NCBIfam" id="TIGR01469">
    <property type="entry name" value="cobA_cysG_Cterm"/>
    <property type="match status" value="1"/>
</dbReference>
<protein>
    <recommendedName>
        <fullName evidence="2">uroporphyrinogen-III C-methyltransferase</fullName>
        <ecNumber evidence="2">2.1.1.107</ecNumber>
    </recommendedName>
</protein>
<dbReference type="GO" id="GO:0019354">
    <property type="term" value="P:siroheme biosynthetic process"/>
    <property type="evidence" value="ECO:0007669"/>
    <property type="project" value="UniProtKB-UniPathway"/>
</dbReference>
<proteinExistence type="inferred from homology"/>
<dbReference type="FunFam" id="3.30.950.10:FF:000001">
    <property type="entry name" value="Siroheme synthase"/>
    <property type="match status" value="1"/>
</dbReference>
<dbReference type="InterPro" id="IPR003043">
    <property type="entry name" value="Uropor_MeTrfase_CS"/>
</dbReference>
<gene>
    <name evidence="12" type="primary">cobA</name>
    <name evidence="12" type="ORF">C0Z18_07090</name>
</gene>
<dbReference type="CDD" id="cd11642">
    <property type="entry name" value="SUMT"/>
    <property type="match status" value="1"/>
</dbReference>
<dbReference type="EMBL" id="PNYA01000005">
    <property type="protein sequence ID" value="PMS21754.1"/>
    <property type="molecule type" value="Genomic_DNA"/>
</dbReference>
<dbReference type="InterPro" id="IPR014777">
    <property type="entry name" value="4pyrrole_Mease_sub1"/>
</dbReference>
<dbReference type="InterPro" id="IPR006366">
    <property type="entry name" value="CobA/CysG_C"/>
</dbReference>
<evidence type="ECO:0000259" key="10">
    <source>
        <dbReference type="Pfam" id="PF00590"/>
    </source>
</evidence>
<evidence type="ECO:0000256" key="7">
    <source>
        <dbReference type="ARBA" id="ARBA00023244"/>
    </source>
</evidence>
<keyword evidence="4 12" id="KW-0489">Methyltransferase</keyword>
<dbReference type="InterPro" id="IPR002750">
    <property type="entry name" value="CobE/GbiG_C"/>
</dbReference>
<evidence type="ECO:0000256" key="9">
    <source>
        <dbReference type="ARBA" id="ARBA00060548"/>
    </source>
</evidence>
<keyword evidence="13" id="KW-1185">Reference proteome</keyword>
<dbReference type="PROSITE" id="PS00839">
    <property type="entry name" value="SUMT_1"/>
    <property type="match status" value="1"/>
</dbReference>
<evidence type="ECO:0000313" key="13">
    <source>
        <dbReference type="Proteomes" id="UP000235616"/>
    </source>
</evidence>
<evidence type="ECO:0000256" key="8">
    <source>
        <dbReference type="ARBA" id="ARBA00025705"/>
    </source>
</evidence>
<comment type="caution">
    <text evidence="12">The sequence shown here is derived from an EMBL/GenBank/DDBJ whole genome shotgun (WGS) entry which is preliminary data.</text>
</comment>
<dbReference type="NCBIfam" id="NF004790">
    <property type="entry name" value="PRK06136.1"/>
    <property type="match status" value="1"/>
</dbReference>
<dbReference type="Pfam" id="PF01890">
    <property type="entry name" value="CbiG_C"/>
    <property type="match status" value="1"/>
</dbReference>
<dbReference type="Proteomes" id="UP000235616">
    <property type="component" value="Unassembled WGS sequence"/>
</dbReference>
<accession>A0A2N7VX81</accession>
<dbReference type="GO" id="GO:0032259">
    <property type="term" value="P:methylation"/>
    <property type="evidence" value="ECO:0007669"/>
    <property type="project" value="UniProtKB-KW"/>
</dbReference>
<dbReference type="InterPro" id="IPR014776">
    <property type="entry name" value="4pyrrole_Mease_sub2"/>
</dbReference>
<dbReference type="RefSeq" id="WP_102644818.1">
    <property type="nucleotide sequence ID" value="NZ_PNYA01000005.1"/>
</dbReference>
<dbReference type="InterPro" id="IPR036518">
    <property type="entry name" value="CobE/GbiG_C_sf"/>
</dbReference>
<keyword evidence="7" id="KW-0627">Porphyrin biosynthesis</keyword>
<dbReference type="InterPro" id="IPR000878">
    <property type="entry name" value="4pyrrol_Mease"/>
</dbReference>
<dbReference type="Gene3D" id="3.40.1010.10">
    <property type="entry name" value="Cobalt-precorrin-4 Transmethylase, Domain 1"/>
    <property type="match status" value="1"/>
</dbReference>
<dbReference type="OrthoDB" id="9815856at2"/>
<feature type="domain" description="CobE/GbiG C-terminal" evidence="11">
    <location>
        <begin position="248"/>
        <end position="367"/>
    </location>
</feature>
<evidence type="ECO:0000256" key="1">
    <source>
        <dbReference type="ARBA" id="ARBA00005879"/>
    </source>
</evidence>
<dbReference type="UniPathway" id="UPA00262">
    <property type="reaction ID" value="UER00211"/>
</dbReference>
<dbReference type="Gene3D" id="3.30.420.180">
    <property type="entry name" value="CobE/GbiG C-terminal domain"/>
    <property type="match status" value="1"/>
</dbReference>
<evidence type="ECO:0000313" key="12">
    <source>
        <dbReference type="EMBL" id="PMS21754.1"/>
    </source>
</evidence>
<comment type="similarity">
    <text evidence="1">Belongs to the precorrin methyltransferase family.</text>
</comment>
<evidence type="ECO:0000256" key="3">
    <source>
        <dbReference type="ARBA" id="ARBA00022573"/>
    </source>
</evidence>
<dbReference type="PANTHER" id="PTHR45790">
    <property type="entry name" value="SIROHEME SYNTHASE-RELATED"/>
    <property type="match status" value="1"/>
</dbReference>
<dbReference type="SUPFAM" id="SSF159664">
    <property type="entry name" value="CobE/GbiG C-terminal domain-like"/>
    <property type="match status" value="1"/>
</dbReference>
<evidence type="ECO:0000256" key="2">
    <source>
        <dbReference type="ARBA" id="ARBA00012162"/>
    </source>
</evidence>
<evidence type="ECO:0000256" key="5">
    <source>
        <dbReference type="ARBA" id="ARBA00022679"/>
    </source>
</evidence>
<dbReference type="AlphaFoldDB" id="A0A2N7VX81"/>
<name>A0A2N7VX81_9BURK</name>
<dbReference type="GO" id="GO:0009236">
    <property type="term" value="P:cobalamin biosynthetic process"/>
    <property type="evidence" value="ECO:0007669"/>
    <property type="project" value="UniProtKB-KW"/>
</dbReference>
<organism evidence="12 13">
    <name type="scientific">Trinickia dabaoshanensis</name>
    <dbReference type="NCBI Taxonomy" id="564714"/>
    <lineage>
        <taxon>Bacteria</taxon>
        <taxon>Pseudomonadati</taxon>
        <taxon>Pseudomonadota</taxon>
        <taxon>Betaproteobacteria</taxon>
        <taxon>Burkholderiales</taxon>
        <taxon>Burkholderiaceae</taxon>
        <taxon>Trinickia</taxon>
    </lineage>
</organism>
<comment type="pathway">
    <text evidence="8">Porphyrin-containing compound metabolism; siroheme biosynthesis; precorrin-2 from uroporphyrinogen III: step 1/1.</text>
</comment>
<dbReference type="Pfam" id="PF00590">
    <property type="entry name" value="TP_methylase"/>
    <property type="match status" value="1"/>
</dbReference>
<dbReference type="PANTHER" id="PTHR45790:SF3">
    <property type="entry name" value="S-ADENOSYL-L-METHIONINE-DEPENDENT UROPORPHYRINOGEN III METHYLTRANSFERASE, CHLOROPLASTIC"/>
    <property type="match status" value="1"/>
</dbReference>
<dbReference type="SUPFAM" id="SSF53790">
    <property type="entry name" value="Tetrapyrrole methylase"/>
    <property type="match status" value="1"/>
</dbReference>
<evidence type="ECO:0000259" key="11">
    <source>
        <dbReference type="Pfam" id="PF01890"/>
    </source>
</evidence>
<dbReference type="Gene3D" id="3.30.950.10">
    <property type="entry name" value="Methyltransferase, Cobalt-precorrin-4 Transmethylase, Domain 2"/>
    <property type="match status" value="1"/>
</dbReference>
<keyword evidence="3" id="KW-0169">Cobalamin biosynthesis</keyword>
<reference evidence="12 13" key="1">
    <citation type="submission" date="2018-01" db="EMBL/GenBank/DDBJ databases">
        <title>Whole genome analyses suggest that Burkholderia sensu lato contains two further novel genera in the rhizoxinica-symbiotica group Mycetohabitans gen. nov., and Trinickia gen. nov.: implications for the evolution of diazotrophy and nodulation in the Burkholderiaceae.</title>
        <authorList>
            <person name="Estrada-de los Santos P."/>
            <person name="Palmer M."/>
            <person name="Chavez-Ramirez B."/>
            <person name="Beukes C."/>
            <person name="Steenkamp E.T."/>
            <person name="Hirsch A.M."/>
            <person name="Manyaka P."/>
            <person name="Maluk M."/>
            <person name="Lafos M."/>
            <person name="Crook M."/>
            <person name="Gross E."/>
            <person name="Simon M.F."/>
            <person name="Bueno dos Reis Junior F."/>
            <person name="Poole P.S."/>
            <person name="Venter S.N."/>
            <person name="James E.K."/>
        </authorList>
    </citation>
    <scope>NUCLEOTIDE SEQUENCE [LARGE SCALE GENOMIC DNA]</scope>
    <source>
        <strain evidence="12 13">GIMN1.004</strain>
    </source>
</reference>
<feature type="domain" description="Tetrapyrrole methylase" evidence="10">
    <location>
        <begin position="5"/>
        <end position="212"/>
    </location>
</feature>